<proteinExistence type="predicted"/>
<evidence type="ECO:0000256" key="1">
    <source>
        <dbReference type="SAM" id="Phobius"/>
    </source>
</evidence>
<evidence type="ECO:0000313" key="2">
    <source>
        <dbReference type="EMBL" id="MDQ0544274.1"/>
    </source>
</evidence>
<protein>
    <submittedName>
        <fullName evidence="2">Uncharacterized protein</fullName>
    </submittedName>
</protein>
<dbReference type="Proteomes" id="UP001223420">
    <property type="component" value="Unassembled WGS sequence"/>
</dbReference>
<sequence>MPVGRNGAVRVERHAWGQRNAGRRRRVRPHVRAAARRTFVAIVVAILAVACCGFMAKGLFESRVLVTPYVAR</sequence>
<feature type="transmembrane region" description="Helical" evidence="1">
    <location>
        <begin position="34"/>
        <end position="56"/>
    </location>
</feature>
<evidence type="ECO:0000313" key="3">
    <source>
        <dbReference type="Proteomes" id="UP001223420"/>
    </source>
</evidence>
<dbReference type="EMBL" id="JAUSWL010000005">
    <property type="protein sequence ID" value="MDQ0544274.1"/>
    <property type="molecule type" value="Genomic_DNA"/>
</dbReference>
<keyword evidence="1" id="KW-0812">Transmembrane</keyword>
<gene>
    <name evidence="2" type="ORF">QO001_003208</name>
</gene>
<dbReference type="AlphaFoldDB" id="A0AAJ1WV37"/>
<reference evidence="2" key="1">
    <citation type="submission" date="2023-07" db="EMBL/GenBank/DDBJ databases">
        <title>Genomic Encyclopedia of Type Strains, Phase IV (KMG-IV): sequencing the most valuable type-strain genomes for metagenomic binning, comparative biology and taxonomic classification.</title>
        <authorList>
            <person name="Goeker M."/>
        </authorList>
    </citation>
    <scope>NUCLEOTIDE SEQUENCE</scope>
    <source>
        <strain evidence="2">DSM 19569</strain>
    </source>
</reference>
<name>A0AAJ1WV37_9HYPH</name>
<accession>A0AAJ1WV37</accession>
<comment type="caution">
    <text evidence="2">The sequence shown here is derived from an EMBL/GenBank/DDBJ whole genome shotgun (WGS) entry which is preliminary data.</text>
</comment>
<keyword evidence="1" id="KW-1133">Transmembrane helix</keyword>
<keyword evidence="1" id="KW-0472">Membrane</keyword>
<organism evidence="2 3">
    <name type="scientific">Methylobacterium brachiatum</name>
    <dbReference type="NCBI Taxonomy" id="269660"/>
    <lineage>
        <taxon>Bacteria</taxon>
        <taxon>Pseudomonadati</taxon>
        <taxon>Pseudomonadota</taxon>
        <taxon>Alphaproteobacteria</taxon>
        <taxon>Hyphomicrobiales</taxon>
        <taxon>Methylobacteriaceae</taxon>
        <taxon>Methylobacterium</taxon>
    </lineage>
</organism>